<evidence type="ECO:0000313" key="13">
    <source>
        <dbReference type="EMBL" id="PTQ90456.1"/>
    </source>
</evidence>
<dbReference type="PROSITE" id="PS52016">
    <property type="entry name" value="TONB_DEPENDENT_REC_3"/>
    <property type="match status" value="1"/>
</dbReference>
<dbReference type="Gene3D" id="2.40.170.20">
    <property type="entry name" value="TonB-dependent receptor, beta-barrel domain"/>
    <property type="match status" value="1"/>
</dbReference>
<dbReference type="PANTHER" id="PTHR30069">
    <property type="entry name" value="TONB-DEPENDENT OUTER MEMBRANE RECEPTOR"/>
    <property type="match status" value="1"/>
</dbReference>
<comment type="caution">
    <text evidence="13">The sequence shown here is derived from an EMBL/GenBank/DDBJ whole genome shotgun (WGS) entry which is preliminary data.</text>
</comment>
<evidence type="ECO:0000256" key="3">
    <source>
        <dbReference type="ARBA" id="ARBA00022452"/>
    </source>
</evidence>
<comment type="similarity">
    <text evidence="8 9">Belongs to the TonB-dependent receptor family.</text>
</comment>
<evidence type="ECO:0000256" key="10">
    <source>
        <dbReference type="SAM" id="SignalP"/>
    </source>
</evidence>
<evidence type="ECO:0000256" key="7">
    <source>
        <dbReference type="ARBA" id="ARBA00023237"/>
    </source>
</evidence>
<organism evidence="13 14">
    <name type="scientific">Agitococcus lubricus</name>
    <dbReference type="NCBI Taxonomy" id="1077255"/>
    <lineage>
        <taxon>Bacteria</taxon>
        <taxon>Pseudomonadati</taxon>
        <taxon>Pseudomonadota</taxon>
        <taxon>Gammaproteobacteria</taxon>
        <taxon>Moraxellales</taxon>
        <taxon>Moraxellaceae</taxon>
        <taxon>Agitococcus</taxon>
    </lineage>
</organism>
<keyword evidence="3 8" id="KW-1134">Transmembrane beta strand</keyword>
<proteinExistence type="inferred from homology"/>
<sequence>MRSSRFFIYISFCYSSFAVASDMPVLSTVTVHSQTEKHIGIATTASEGIIEGQSLTQRAILRTGEILETVPGLVVTQHSSDGKANQYFLRGFNLDHGTDFATSVLDMPVNMPTHGHGQGYSDLNFVIPELIASIHYRKGSYDAKDGDFASAGSADIDYLWSLPQSMLLTTLGEHDYQRLVFAQPQTLSASNKLWYALELQRNNGPWQLEEDLEKVNAVLRFTHGKPDNGWAINVLAYDASWQATDQIPERLIQAGILDRYDTIDKTDGGNSRRLSLSWQHRHNQAEQQSQSSFYVLNYELDLYSNFSYFLDNPSQGDQFHQVDNRTVFGFEHEQTQLTSFDGLPIQHRLGIEGRYDAIDEVGLYLSQARQNTDTIREDKVQQALVGLYGQQQIQWTPSLRSLIGLRADFFYSEVEAHLNANSGQESAHMFSPKFGLSFNPTPHDEYYANWGYGFHSNDARGTSTRLNPDPRDANYLQAAAPSPALVKTRALELGLRTKLAKNLDRTLAIWQLDSDSELVFIGDAGNTEENKPSKRYGVELSQHYALNDWLSLEADITWSKARFKTDNTSESYIPNAVEKTGTLGINMQFSSRWFLDARLRYLGSRPLTEDNQIRAESSTVTNLKLSYHYNPQLSLRLDVLNVFNQQNQDIAYYYASCTPYDQQDSACSPQNPDRTGIEDVHVHPAEARSFRVSLQGQW</sequence>
<dbReference type="GO" id="GO:0044718">
    <property type="term" value="P:siderophore transmembrane transport"/>
    <property type="evidence" value="ECO:0007669"/>
    <property type="project" value="TreeGrafter"/>
</dbReference>
<evidence type="ECO:0000256" key="8">
    <source>
        <dbReference type="PROSITE-ProRule" id="PRU01360"/>
    </source>
</evidence>
<feature type="domain" description="TonB-dependent receptor plug" evidence="12">
    <location>
        <begin position="43"/>
        <end position="152"/>
    </location>
</feature>
<feature type="domain" description="TonB-dependent receptor-like beta-barrel" evidence="11">
    <location>
        <begin position="229"/>
        <end position="642"/>
    </location>
</feature>
<evidence type="ECO:0000259" key="12">
    <source>
        <dbReference type="Pfam" id="PF07715"/>
    </source>
</evidence>
<dbReference type="Pfam" id="PF07715">
    <property type="entry name" value="Plug"/>
    <property type="match status" value="1"/>
</dbReference>
<evidence type="ECO:0000256" key="1">
    <source>
        <dbReference type="ARBA" id="ARBA00004571"/>
    </source>
</evidence>
<evidence type="ECO:0000259" key="11">
    <source>
        <dbReference type="Pfam" id="PF00593"/>
    </source>
</evidence>
<dbReference type="Gene3D" id="2.170.130.10">
    <property type="entry name" value="TonB-dependent receptor, plug domain"/>
    <property type="match status" value="1"/>
</dbReference>
<dbReference type="OrthoDB" id="1631017at2"/>
<dbReference type="InterPro" id="IPR039426">
    <property type="entry name" value="TonB-dep_rcpt-like"/>
</dbReference>
<dbReference type="Pfam" id="PF00593">
    <property type="entry name" value="TonB_dep_Rec_b-barrel"/>
    <property type="match status" value="1"/>
</dbReference>
<keyword evidence="6 8" id="KW-0472">Membrane</keyword>
<protein>
    <submittedName>
        <fullName evidence="13">Outer membrane receptor protein involved in Fe transport</fullName>
    </submittedName>
</protein>
<accession>A0A2T5J1Y5</accession>
<evidence type="ECO:0000256" key="9">
    <source>
        <dbReference type="RuleBase" id="RU003357"/>
    </source>
</evidence>
<dbReference type="GO" id="GO:0015344">
    <property type="term" value="F:siderophore uptake transmembrane transporter activity"/>
    <property type="evidence" value="ECO:0007669"/>
    <property type="project" value="TreeGrafter"/>
</dbReference>
<gene>
    <name evidence="13" type="ORF">C8N29_103209</name>
</gene>
<dbReference type="GO" id="GO:0009279">
    <property type="term" value="C:cell outer membrane"/>
    <property type="evidence" value="ECO:0007669"/>
    <property type="project" value="UniProtKB-SubCell"/>
</dbReference>
<dbReference type="Proteomes" id="UP000244223">
    <property type="component" value="Unassembled WGS sequence"/>
</dbReference>
<evidence type="ECO:0000256" key="6">
    <source>
        <dbReference type="ARBA" id="ARBA00023136"/>
    </source>
</evidence>
<dbReference type="RefSeq" id="WP_107864895.1">
    <property type="nucleotide sequence ID" value="NZ_QAON01000003.1"/>
</dbReference>
<dbReference type="InterPro" id="IPR000531">
    <property type="entry name" value="Beta-barrel_TonB"/>
</dbReference>
<dbReference type="AlphaFoldDB" id="A0A2T5J1Y5"/>
<keyword evidence="10" id="KW-0732">Signal</keyword>
<evidence type="ECO:0000313" key="14">
    <source>
        <dbReference type="Proteomes" id="UP000244223"/>
    </source>
</evidence>
<keyword evidence="7 8" id="KW-0998">Cell outer membrane</keyword>
<reference evidence="13 14" key="1">
    <citation type="submission" date="2018-04" db="EMBL/GenBank/DDBJ databases">
        <title>Genomic Encyclopedia of Archaeal and Bacterial Type Strains, Phase II (KMG-II): from individual species to whole genera.</title>
        <authorList>
            <person name="Goeker M."/>
        </authorList>
    </citation>
    <scope>NUCLEOTIDE SEQUENCE [LARGE SCALE GENOMIC DNA]</scope>
    <source>
        <strain evidence="13 14">DSM 5822</strain>
    </source>
</reference>
<dbReference type="EMBL" id="QAON01000003">
    <property type="protein sequence ID" value="PTQ90456.1"/>
    <property type="molecule type" value="Genomic_DNA"/>
</dbReference>
<keyword evidence="14" id="KW-1185">Reference proteome</keyword>
<evidence type="ECO:0000256" key="5">
    <source>
        <dbReference type="ARBA" id="ARBA00023077"/>
    </source>
</evidence>
<dbReference type="SUPFAM" id="SSF56935">
    <property type="entry name" value="Porins"/>
    <property type="match status" value="1"/>
</dbReference>
<feature type="chain" id="PRO_5015722530" evidence="10">
    <location>
        <begin position="21"/>
        <end position="698"/>
    </location>
</feature>
<dbReference type="InterPro" id="IPR037066">
    <property type="entry name" value="Plug_dom_sf"/>
</dbReference>
<dbReference type="InterPro" id="IPR012910">
    <property type="entry name" value="Plug_dom"/>
</dbReference>
<keyword evidence="4 8" id="KW-0812">Transmembrane</keyword>
<dbReference type="PANTHER" id="PTHR30069:SF36">
    <property type="entry name" value="BLL6948 PROTEIN"/>
    <property type="match status" value="1"/>
</dbReference>
<comment type="subcellular location">
    <subcellularLocation>
        <location evidence="1 8">Cell outer membrane</location>
        <topology evidence="1 8">Multi-pass membrane protein</topology>
    </subcellularLocation>
</comment>
<keyword evidence="5 9" id="KW-0798">TonB box</keyword>
<keyword evidence="2 8" id="KW-0813">Transport</keyword>
<evidence type="ECO:0000256" key="4">
    <source>
        <dbReference type="ARBA" id="ARBA00022692"/>
    </source>
</evidence>
<name>A0A2T5J1Y5_9GAMM</name>
<dbReference type="InterPro" id="IPR036942">
    <property type="entry name" value="Beta-barrel_TonB_sf"/>
</dbReference>
<evidence type="ECO:0000256" key="2">
    <source>
        <dbReference type="ARBA" id="ARBA00022448"/>
    </source>
</evidence>
<feature type="signal peptide" evidence="10">
    <location>
        <begin position="1"/>
        <end position="20"/>
    </location>
</feature>
<keyword evidence="13" id="KW-0675">Receptor</keyword>